<evidence type="ECO:0000256" key="4">
    <source>
        <dbReference type="ARBA" id="ARBA00022827"/>
    </source>
</evidence>
<evidence type="ECO:0000313" key="9">
    <source>
        <dbReference type="EMBL" id="MDA0166839.1"/>
    </source>
</evidence>
<dbReference type="GO" id="GO:0050136">
    <property type="term" value="F:NADH dehydrogenase (quinone) (non-electrogenic) activity"/>
    <property type="evidence" value="ECO:0007669"/>
    <property type="project" value="UniProtKB-EC"/>
</dbReference>
<protein>
    <recommendedName>
        <fullName evidence="2">NADH:ubiquinone reductase (non-electrogenic)</fullName>
        <ecNumber evidence="2">1.6.5.9</ecNumber>
    </recommendedName>
</protein>
<proteinExistence type="inferred from homology"/>
<evidence type="ECO:0000256" key="7">
    <source>
        <dbReference type="ARBA" id="ARBA00047599"/>
    </source>
</evidence>
<keyword evidence="6" id="KW-0520">NAD</keyword>
<reference evidence="9" key="1">
    <citation type="submission" date="2022-10" db="EMBL/GenBank/DDBJ databases">
        <title>The WGS of Solirubrobacter ginsenosidimutans DSM 21036.</title>
        <authorList>
            <person name="Jiang Z."/>
        </authorList>
    </citation>
    <scope>NUCLEOTIDE SEQUENCE</scope>
    <source>
        <strain evidence="9">DSM 21036</strain>
    </source>
</reference>
<comment type="similarity">
    <text evidence="1">Belongs to the NADH dehydrogenase family.</text>
</comment>
<keyword evidence="3" id="KW-0285">Flavoprotein</keyword>
<evidence type="ECO:0000256" key="2">
    <source>
        <dbReference type="ARBA" id="ARBA00012637"/>
    </source>
</evidence>
<evidence type="ECO:0000256" key="3">
    <source>
        <dbReference type="ARBA" id="ARBA00022630"/>
    </source>
</evidence>
<keyword evidence="5" id="KW-0560">Oxidoreductase</keyword>
<dbReference type="InterPro" id="IPR036188">
    <property type="entry name" value="FAD/NAD-bd_sf"/>
</dbReference>
<dbReference type="InterPro" id="IPR045024">
    <property type="entry name" value="NDH-2"/>
</dbReference>
<keyword evidence="10" id="KW-1185">Reference proteome</keyword>
<dbReference type="PANTHER" id="PTHR43706">
    <property type="entry name" value="NADH DEHYDROGENASE"/>
    <property type="match status" value="1"/>
</dbReference>
<comment type="caution">
    <text evidence="9">The sequence shown here is derived from an EMBL/GenBank/DDBJ whole genome shotgun (WGS) entry which is preliminary data.</text>
</comment>
<evidence type="ECO:0000256" key="6">
    <source>
        <dbReference type="ARBA" id="ARBA00023027"/>
    </source>
</evidence>
<evidence type="ECO:0000259" key="8">
    <source>
        <dbReference type="Pfam" id="PF07992"/>
    </source>
</evidence>
<dbReference type="PANTHER" id="PTHR43706:SF47">
    <property type="entry name" value="EXTERNAL NADH-UBIQUINONE OXIDOREDUCTASE 1, MITOCHONDRIAL-RELATED"/>
    <property type="match status" value="1"/>
</dbReference>
<dbReference type="RefSeq" id="WP_270046093.1">
    <property type="nucleotide sequence ID" value="NZ_JAPDOD010000078.1"/>
</dbReference>
<feature type="domain" description="FAD/NAD(P)-binding" evidence="8">
    <location>
        <begin position="11"/>
        <end position="335"/>
    </location>
</feature>
<dbReference type="EMBL" id="JAPDOD010000078">
    <property type="protein sequence ID" value="MDA0166839.1"/>
    <property type="molecule type" value="Genomic_DNA"/>
</dbReference>
<evidence type="ECO:0000313" key="10">
    <source>
        <dbReference type="Proteomes" id="UP001149140"/>
    </source>
</evidence>
<dbReference type="PRINTS" id="PR00411">
    <property type="entry name" value="PNDRDTASEI"/>
</dbReference>
<dbReference type="AlphaFoldDB" id="A0A9X3N1Q5"/>
<dbReference type="Pfam" id="PF07992">
    <property type="entry name" value="Pyr_redox_2"/>
    <property type="match status" value="1"/>
</dbReference>
<accession>A0A9X3N1Q5</accession>
<dbReference type="Gene3D" id="3.50.50.100">
    <property type="match status" value="1"/>
</dbReference>
<dbReference type="InterPro" id="IPR023753">
    <property type="entry name" value="FAD/NAD-binding_dom"/>
</dbReference>
<name>A0A9X3N1Q5_9ACTN</name>
<comment type="catalytic activity">
    <reaction evidence="7">
        <text>a quinone + NADH + H(+) = a quinol + NAD(+)</text>
        <dbReference type="Rhea" id="RHEA:46160"/>
        <dbReference type="ChEBI" id="CHEBI:15378"/>
        <dbReference type="ChEBI" id="CHEBI:24646"/>
        <dbReference type="ChEBI" id="CHEBI:57540"/>
        <dbReference type="ChEBI" id="CHEBI:57945"/>
        <dbReference type="ChEBI" id="CHEBI:132124"/>
        <dbReference type="EC" id="1.6.5.9"/>
    </reaction>
</comment>
<dbReference type="PRINTS" id="PR00368">
    <property type="entry name" value="FADPNR"/>
</dbReference>
<sequence>MQATKPSSRHRVAIVGAGFGGLFAAQALARADVDVTVIDRTNHHLFQPLLYQTATGILSEGAIAPPIREILRRQHNARVLLGEVQAINLDARRLTIDSVGVRSEVSYDSLILAAGAQQSYFGRPDFAWDAPGMKTIDDALELRGRIFGAFEMAEREPDPRLRRIWLTFVVVGAGPTGVELTGQIAELAHRSLRRNFRRIDPAESRIVLLDAAPTLLGAFPESLQRRAARDLERLGVELHLGARVTGVDAAGIDTDASAPGLRRLEAATKIWAAGVEASPLGRLVAGAAGSRTDRTGRVHVHPDCTLPGHPEVFVIGDLMQLDELPGVAQVAIQSGRHAAATIVRRLRGDDAERPFRYRDKGTLATISRSRAIASIGPLRAWGYPAWLLWMGVHLYALTGFKNRVTALFDWTVSFIGRGRPQRAITTQQVFARQVREAQAAAVSSSAAAFNAMASPQVRRAPRRSPGSSGG</sequence>
<dbReference type="SUPFAM" id="SSF51905">
    <property type="entry name" value="FAD/NAD(P)-binding domain"/>
    <property type="match status" value="1"/>
</dbReference>
<dbReference type="EC" id="1.6.5.9" evidence="2"/>
<keyword evidence="4" id="KW-0274">FAD</keyword>
<evidence type="ECO:0000256" key="5">
    <source>
        <dbReference type="ARBA" id="ARBA00023002"/>
    </source>
</evidence>
<dbReference type="Proteomes" id="UP001149140">
    <property type="component" value="Unassembled WGS sequence"/>
</dbReference>
<organism evidence="9 10">
    <name type="scientific">Solirubrobacter ginsenosidimutans</name>
    <dbReference type="NCBI Taxonomy" id="490573"/>
    <lineage>
        <taxon>Bacteria</taxon>
        <taxon>Bacillati</taxon>
        <taxon>Actinomycetota</taxon>
        <taxon>Thermoleophilia</taxon>
        <taxon>Solirubrobacterales</taxon>
        <taxon>Solirubrobacteraceae</taxon>
        <taxon>Solirubrobacter</taxon>
    </lineage>
</organism>
<evidence type="ECO:0000256" key="1">
    <source>
        <dbReference type="ARBA" id="ARBA00005272"/>
    </source>
</evidence>
<gene>
    <name evidence="9" type="ORF">OM076_41645</name>
</gene>